<dbReference type="EMBL" id="ALAN01000128">
    <property type="protein sequence ID" value="ETI66590.1"/>
    <property type="molecule type" value="Genomic_DNA"/>
</dbReference>
<organism evidence="2 3">
    <name type="scientific">Neobacillus vireti LMG 21834</name>
    <dbReference type="NCBI Taxonomy" id="1131730"/>
    <lineage>
        <taxon>Bacteria</taxon>
        <taxon>Bacillati</taxon>
        <taxon>Bacillota</taxon>
        <taxon>Bacilli</taxon>
        <taxon>Bacillales</taxon>
        <taxon>Bacillaceae</taxon>
        <taxon>Neobacillus</taxon>
    </lineage>
</organism>
<evidence type="ECO:0000313" key="3">
    <source>
        <dbReference type="Proteomes" id="UP000018877"/>
    </source>
</evidence>
<feature type="compositionally biased region" description="Acidic residues" evidence="1">
    <location>
        <begin position="173"/>
        <end position="189"/>
    </location>
</feature>
<dbReference type="Proteomes" id="UP000018877">
    <property type="component" value="Unassembled WGS sequence"/>
</dbReference>
<sequence>MKKAAATEINRGQALSFRVPSDTPDHILKQLQKLKETERRNFSSKLAEFVVQGVGSSFSREKESITIPLPKKLTKVQRDWLKHGHSEALLGSILYQLISDPVRSTSLLAALNSNSLDIEEALYLQEEIFPEGLAAATEGEISGHNKPAATIAGGYDEAAASTEEEFSGRDEAAAEMDINDSADDLDNFDWDSAKQEPQQTDEVEEPDIDDLLGGFLANMNK</sequence>
<dbReference type="AlphaFoldDB" id="A0AB94IHS5"/>
<gene>
    <name evidence="2" type="ORF">BAVI_21813</name>
</gene>
<feature type="compositionally biased region" description="Acidic residues" evidence="1">
    <location>
        <begin position="199"/>
        <end position="208"/>
    </location>
</feature>
<accession>A0AB94IHS5</accession>
<keyword evidence="3" id="KW-1185">Reference proteome</keyword>
<evidence type="ECO:0000313" key="2">
    <source>
        <dbReference type="EMBL" id="ETI66590.1"/>
    </source>
</evidence>
<name>A0AB94IHS5_9BACI</name>
<evidence type="ECO:0000256" key="1">
    <source>
        <dbReference type="SAM" id="MobiDB-lite"/>
    </source>
</evidence>
<reference evidence="2 3" key="1">
    <citation type="journal article" date="2014" name="Environ. Microbiol.">
        <title>The nitrate-ammonifying and nosZ-carrying bacterium Bacillus vireti is a potent source and sink for nitric and nitrous oxide under high nitrate conditions.</title>
        <authorList>
            <person name="Mania D."/>
            <person name="Heylen K."/>
            <person name="van Spanning R.J."/>
            <person name="Frostegard A."/>
        </authorList>
    </citation>
    <scope>NUCLEOTIDE SEQUENCE [LARGE SCALE GENOMIC DNA]</scope>
    <source>
        <strain evidence="2 3">LMG 21834</strain>
    </source>
</reference>
<protein>
    <submittedName>
        <fullName evidence="2">Uncharacterized protein</fullName>
    </submittedName>
</protein>
<feature type="region of interest" description="Disordered" evidence="1">
    <location>
        <begin position="162"/>
        <end position="208"/>
    </location>
</feature>
<proteinExistence type="predicted"/>
<comment type="caution">
    <text evidence="2">The sequence shown here is derived from an EMBL/GenBank/DDBJ whole genome shotgun (WGS) entry which is preliminary data.</text>
</comment>
<dbReference type="RefSeq" id="WP_024030527.1">
    <property type="nucleotide sequence ID" value="NZ_ALAN01000128.1"/>
</dbReference>